<comment type="caution">
    <text evidence="2">The sequence shown here is derived from an EMBL/GenBank/DDBJ whole genome shotgun (WGS) entry which is preliminary data.</text>
</comment>
<organism evidence="2 3">
    <name type="scientific">Kaistia dalseonensis</name>
    <dbReference type="NCBI Taxonomy" id="410840"/>
    <lineage>
        <taxon>Bacteria</taxon>
        <taxon>Pseudomonadati</taxon>
        <taxon>Pseudomonadota</taxon>
        <taxon>Alphaproteobacteria</taxon>
        <taxon>Hyphomicrobiales</taxon>
        <taxon>Kaistiaceae</taxon>
        <taxon>Kaistia</taxon>
    </lineage>
</organism>
<name>A0ABU0HB44_9HYPH</name>
<keyword evidence="1" id="KW-0732">Signal</keyword>
<keyword evidence="3" id="KW-1185">Reference proteome</keyword>
<feature type="chain" id="PRO_5046234879" description="Cellulose biosynthesis protein BcsN" evidence="1">
    <location>
        <begin position="37"/>
        <end position="317"/>
    </location>
</feature>
<dbReference type="Proteomes" id="UP001241603">
    <property type="component" value="Unassembled WGS sequence"/>
</dbReference>
<dbReference type="RefSeq" id="WP_266350435.1">
    <property type="nucleotide sequence ID" value="NZ_JAPKNG010000006.1"/>
</dbReference>
<evidence type="ECO:0008006" key="4">
    <source>
        <dbReference type="Google" id="ProtNLM"/>
    </source>
</evidence>
<gene>
    <name evidence="2" type="ORF">QO014_003941</name>
</gene>
<dbReference type="Pfam" id="PF17038">
    <property type="entry name" value="CBP_BcsN"/>
    <property type="match status" value="1"/>
</dbReference>
<evidence type="ECO:0000313" key="3">
    <source>
        <dbReference type="Proteomes" id="UP001241603"/>
    </source>
</evidence>
<evidence type="ECO:0000313" key="2">
    <source>
        <dbReference type="EMBL" id="MDQ0439535.1"/>
    </source>
</evidence>
<proteinExistence type="predicted"/>
<protein>
    <recommendedName>
        <fullName evidence="4">Cellulose biosynthesis protein BcsN</fullName>
    </recommendedName>
</protein>
<accession>A0ABU0HB44</accession>
<feature type="signal peptide" evidence="1">
    <location>
        <begin position="1"/>
        <end position="36"/>
    </location>
</feature>
<sequence length="317" mass="33786">MISPRHDDRRQPRREGARRLSRLSLLACMAASIALAGCAGRRSDIQTGSIAARVEPDRAMVDMPPGGPAVIGVVERRYTNSTAQEIVLANRSHTAGQNVLTITMFGPVLQTTGPYKEMPNQPLAALNIGQEMKWALWGIPMSVSPYYAQNKYGSFGFATGHTKTGDTCLFAWQRIRAPDLDPTLISHQGTISIRLRLCETGATESALLDVMNGFTINSYFLTPGWNPFGEAPPPPPNVGVTGASVIPPPSVVSTAVPKAPVVRRVAPVAAAETLDDPLVLGPDIVPSPTLTPSTGVVPYPDAVPRQYGDYASVPPPS</sequence>
<reference evidence="2 3" key="1">
    <citation type="submission" date="2023-07" db="EMBL/GenBank/DDBJ databases">
        <title>Genomic Encyclopedia of Type Strains, Phase IV (KMG-IV): sequencing the most valuable type-strain genomes for metagenomic binning, comparative biology and taxonomic classification.</title>
        <authorList>
            <person name="Goeker M."/>
        </authorList>
    </citation>
    <scope>NUCLEOTIDE SEQUENCE [LARGE SCALE GENOMIC DNA]</scope>
    <source>
        <strain evidence="2 3">B6-8</strain>
    </source>
</reference>
<dbReference type="InterPro" id="IPR031482">
    <property type="entry name" value="CBP_BcsN"/>
</dbReference>
<evidence type="ECO:0000256" key="1">
    <source>
        <dbReference type="SAM" id="SignalP"/>
    </source>
</evidence>
<dbReference type="EMBL" id="JAUSVO010000006">
    <property type="protein sequence ID" value="MDQ0439535.1"/>
    <property type="molecule type" value="Genomic_DNA"/>
</dbReference>